<comment type="caution">
    <text evidence="12">The sequence shown here is derived from an EMBL/GenBank/DDBJ whole genome shotgun (WGS) entry which is preliminary data.</text>
</comment>
<evidence type="ECO:0000256" key="5">
    <source>
        <dbReference type="ARBA" id="ARBA00022801"/>
    </source>
</evidence>
<comment type="cofactor">
    <cofactor evidence="1">
        <name>Ca(2+)</name>
        <dbReference type="ChEBI" id="CHEBI:29108"/>
    </cofactor>
</comment>
<evidence type="ECO:0000256" key="8">
    <source>
        <dbReference type="ARBA" id="ARBA00023145"/>
    </source>
</evidence>
<dbReference type="Gene3D" id="3.40.50.200">
    <property type="entry name" value="Peptidase S8/S53 domain"/>
    <property type="match status" value="1"/>
</dbReference>
<feature type="active site" description="Charge relay system" evidence="9">
    <location>
        <position position="254"/>
    </location>
</feature>
<keyword evidence="10" id="KW-0732">Signal</keyword>
<feature type="domain" description="Peptidase S53" evidence="11">
    <location>
        <begin position="171"/>
        <end position="582"/>
    </location>
</feature>
<evidence type="ECO:0000256" key="2">
    <source>
        <dbReference type="ARBA" id="ARBA00004239"/>
    </source>
</evidence>
<protein>
    <recommendedName>
        <fullName evidence="11">Peptidase S53 domain-containing protein</fullName>
    </recommendedName>
</protein>
<dbReference type="GO" id="GO:0004252">
    <property type="term" value="F:serine-type endopeptidase activity"/>
    <property type="evidence" value="ECO:0007669"/>
    <property type="project" value="UniProtKB-UniRule"/>
</dbReference>
<evidence type="ECO:0000256" key="4">
    <source>
        <dbReference type="ARBA" id="ARBA00022723"/>
    </source>
</evidence>
<evidence type="ECO:0000256" key="10">
    <source>
        <dbReference type="SAM" id="SignalP"/>
    </source>
</evidence>
<dbReference type="SUPFAM" id="SSF52743">
    <property type="entry name" value="Subtilisin-like"/>
    <property type="match status" value="1"/>
</dbReference>
<dbReference type="AlphaFoldDB" id="A0A066XX56"/>
<dbReference type="EMBL" id="JMSE01000357">
    <property type="protein sequence ID" value="KDN70356.1"/>
    <property type="molecule type" value="Genomic_DNA"/>
</dbReference>
<keyword evidence="7" id="KW-0106">Calcium</keyword>
<dbReference type="PANTHER" id="PTHR14218:SF19">
    <property type="entry name" value="SERINE PROTEASE AORO, PUTATIVE (AFU_ORTHOLOGUE AFUA_6G10250)-RELATED"/>
    <property type="match status" value="1"/>
</dbReference>
<feature type="signal peptide" evidence="10">
    <location>
        <begin position="1"/>
        <end position="17"/>
    </location>
</feature>
<accession>A0A066XX56</accession>
<dbReference type="InterPro" id="IPR050819">
    <property type="entry name" value="Tripeptidyl-peptidase_I"/>
</dbReference>
<dbReference type="PROSITE" id="PS51695">
    <property type="entry name" value="SEDOLISIN"/>
    <property type="match status" value="1"/>
</dbReference>
<evidence type="ECO:0000256" key="7">
    <source>
        <dbReference type="ARBA" id="ARBA00022837"/>
    </source>
</evidence>
<dbReference type="eggNOG" id="ENOG502QZ4I">
    <property type="taxonomic scope" value="Eukaryota"/>
</dbReference>
<keyword evidence="6 9" id="KW-0720">Serine protease</keyword>
<dbReference type="CDD" id="cd04056">
    <property type="entry name" value="Peptidases_S53"/>
    <property type="match status" value="1"/>
</dbReference>
<evidence type="ECO:0000313" key="12">
    <source>
        <dbReference type="EMBL" id="KDN70356.1"/>
    </source>
</evidence>
<evidence type="ECO:0000313" key="13">
    <source>
        <dbReference type="Proteomes" id="UP000027238"/>
    </source>
</evidence>
<keyword evidence="5 9" id="KW-0378">Hydrolase</keyword>
<proteinExistence type="predicted"/>
<evidence type="ECO:0000256" key="6">
    <source>
        <dbReference type="ARBA" id="ARBA00022825"/>
    </source>
</evidence>
<keyword evidence="8" id="KW-0865">Zymogen</keyword>
<dbReference type="InterPro" id="IPR015366">
    <property type="entry name" value="S53_propep"/>
</dbReference>
<sequence>MQASFIFFLLQLLLVAALTPEDWVYISLTVVPPPSHWKRDVRVPGDRIIHVDLVFSVDEARADKAAEALAGVSDPRSPTFGHYWNARDVVDLLAPPKESIREVARWLTSAGKESYVASETYLLPHGISKHIDFVVPGPGPALNHHVPEFVSVRSLDGLRPRETRKIDCFKYMAPDCLSQLYNFEDGADLKAHPENSLGFYTPSYSTWLAEDMDKFFADFAPYLVGKRPAMMRINGGYQQEDIKVPSFNMEPNLDYQYSMAMADPVPVANIQVGDNTTAANLNVMLAAFNKDYCKMALDPEFDPVSPNSTDCGTHQPPRVIGIAYAWNEAWYSDKYLHRQCLEYLKLGLQGVTVLTGSGDRGPTDQLGYCIDPNTGNYTAEEGHFASVFPASCPWITTVGGTQFVPHNLTWAEGAKFPAETALDDNTTTSGGGFSRLFSAPWYQAGLTHEYLTGAKGALDLAKEGYFNAEGRGYPDISAMSLNYLVNLYGDYRAVKGTSTAVPLMASMFARINNERLHAGKATIGFVNPVLYGHRNQFVRDVEAGVNEGCGVDAAFPAARAWDAVTGLGSLDYAKLKDLYLRLP</sequence>
<feature type="active site" description="Charge relay system" evidence="9">
    <location>
        <position position="498"/>
    </location>
</feature>
<dbReference type="OMA" id="LDFQYAM"/>
<dbReference type="GO" id="GO:0006508">
    <property type="term" value="P:proteolysis"/>
    <property type="evidence" value="ECO:0007669"/>
    <property type="project" value="UniProtKB-KW"/>
</dbReference>
<dbReference type="GO" id="GO:0046872">
    <property type="term" value="F:metal ion binding"/>
    <property type="evidence" value="ECO:0007669"/>
    <property type="project" value="UniProtKB-KW"/>
</dbReference>
<feature type="chain" id="PRO_5001635450" description="Peptidase S53 domain-containing protein" evidence="10">
    <location>
        <begin position="18"/>
        <end position="583"/>
    </location>
</feature>
<dbReference type="SUPFAM" id="SSF54897">
    <property type="entry name" value="Protease propeptides/inhibitors"/>
    <property type="match status" value="1"/>
</dbReference>
<comment type="subcellular location">
    <subcellularLocation>
        <location evidence="2">Secreted</location>
        <location evidence="2">Extracellular space</location>
    </subcellularLocation>
</comment>
<organism evidence="12 13">
    <name type="scientific">Colletotrichum sublineola</name>
    <name type="common">Sorghum anthracnose fungus</name>
    <dbReference type="NCBI Taxonomy" id="1173701"/>
    <lineage>
        <taxon>Eukaryota</taxon>
        <taxon>Fungi</taxon>
        <taxon>Dikarya</taxon>
        <taxon>Ascomycota</taxon>
        <taxon>Pezizomycotina</taxon>
        <taxon>Sordariomycetes</taxon>
        <taxon>Hypocreomycetidae</taxon>
        <taxon>Glomerellales</taxon>
        <taxon>Glomerellaceae</taxon>
        <taxon>Colletotrichum</taxon>
        <taxon>Colletotrichum graminicola species complex</taxon>
    </lineage>
</organism>
<evidence type="ECO:0000256" key="9">
    <source>
        <dbReference type="PROSITE-ProRule" id="PRU01032"/>
    </source>
</evidence>
<evidence type="ECO:0000256" key="3">
    <source>
        <dbReference type="ARBA" id="ARBA00022670"/>
    </source>
</evidence>
<evidence type="ECO:0000256" key="1">
    <source>
        <dbReference type="ARBA" id="ARBA00001913"/>
    </source>
</evidence>
<dbReference type="Proteomes" id="UP000027238">
    <property type="component" value="Unassembled WGS sequence"/>
</dbReference>
<dbReference type="HOGENOM" id="CLU_013783_4_1_1"/>
<name>A0A066XX56_COLSU</name>
<evidence type="ECO:0000259" key="11">
    <source>
        <dbReference type="PROSITE" id="PS51695"/>
    </source>
</evidence>
<keyword evidence="3 9" id="KW-0645">Protease</keyword>
<dbReference type="GO" id="GO:0005576">
    <property type="term" value="C:extracellular region"/>
    <property type="evidence" value="ECO:0007669"/>
    <property type="project" value="UniProtKB-SubCell"/>
</dbReference>
<keyword evidence="4" id="KW-0479">Metal-binding</keyword>
<dbReference type="InterPro" id="IPR030400">
    <property type="entry name" value="Sedolisin_dom"/>
</dbReference>
<dbReference type="GO" id="GO:0008240">
    <property type="term" value="F:tripeptidyl-peptidase activity"/>
    <property type="evidence" value="ECO:0007669"/>
    <property type="project" value="TreeGrafter"/>
</dbReference>
<dbReference type="Pfam" id="PF09286">
    <property type="entry name" value="Pro-kuma_activ"/>
    <property type="match status" value="1"/>
</dbReference>
<keyword evidence="13" id="KW-1185">Reference proteome</keyword>
<dbReference type="STRING" id="1173701.A0A066XX56"/>
<feature type="active site" description="Charge relay system" evidence="9">
    <location>
        <position position="250"/>
    </location>
</feature>
<reference evidence="13" key="1">
    <citation type="journal article" date="2014" name="Genome Announc.">
        <title>Draft genome sequence of Colletotrichum sublineola, a destructive pathogen of cultivated sorghum.</title>
        <authorList>
            <person name="Baroncelli R."/>
            <person name="Sanz-Martin J.M."/>
            <person name="Rech G.E."/>
            <person name="Sukno S.A."/>
            <person name="Thon M.R."/>
        </authorList>
    </citation>
    <scope>NUCLEOTIDE SEQUENCE [LARGE SCALE GENOMIC DNA]</scope>
    <source>
        <strain evidence="13">TX430BB</strain>
    </source>
</reference>
<comment type="caution">
    <text evidence="9">Lacks conserved residue(s) required for the propagation of feature annotation.</text>
</comment>
<gene>
    <name evidence="12" type="ORF">CSUB01_08410</name>
</gene>
<dbReference type="InterPro" id="IPR036852">
    <property type="entry name" value="Peptidase_S8/S53_dom_sf"/>
</dbReference>
<dbReference type="OrthoDB" id="409122at2759"/>
<dbReference type="PANTHER" id="PTHR14218">
    <property type="entry name" value="PROTEASE S8 TRIPEPTIDYL PEPTIDASE I CLN2"/>
    <property type="match status" value="1"/>
</dbReference>